<dbReference type="GO" id="GO:0043022">
    <property type="term" value="F:ribosome binding"/>
    <property type="evidence" value="ECO:0007669"/>
    <property type="project" value="TreeGrafter"/>
</dbReference>
<dbReference type="PRINTS" id="PR00326">
    <property type="entry name" value="GTP1OBG"/>
</dbReference>
<name>A0A382BSJ1_9ZZZZ</name>
<reference evidence="6" key="1">
    <citation type="submission" date="2018-05" db="EMBL/GenBank/DDBJ databases">
        <authorList>
            <person name="Lanie J.A."/>
            <person name="Ng W.-L."/>
            <person name="Kazmierczak K.M."/>
            <person name="Andrzejewski T.M."/>
            <person name="Davidsen T.M."/>
            <person name="Wayne K.J."/>
            <person name="Tettelin H."/>
            <person name="Glass J.I."/>
            <person name="Rusch D."/>
            <person name="Podicherti R."/>
            <person name="Tsui H.-C.T."/>
            <person name="Winkler M.E."/>
        </authorList>
    </citation>
    <scope>NUCLEOTIDE SEQUENCE</scope>
</reference>
<evidence type="ECO:0000256" key="2">
    <source>
        <dbReference type="ARBA" id="ARBA00022737"/>
    </source>
</evidence>
<dbReference type="PANTHER" id="PTHR43834">
    <property type="entry name" value="GTPASE DER"/>
    <property type="match status" value="1"/>
</dbReference>
<evidence type="ECO:0000256" key="3">
    <source>
        <dbReference type="ARBA" id="ARBA00022741"/>
    </source>
</evidence>
<evidence type="ECO:0000256" key="4">
    <source>
        <dbReference type="ARBA" id="ARBA00023134"/>
    </source>
</evidence>
<keyword evidence="2" id="KW-0677">Repeat</keyword>
<dbReference type="EMBL" id="UINC01031170">
    <property type="protein sequence ID" value="SVB16796.1"/>
    <property type="molecule type" value="Genomic_DNA"/>
</dbReference>
<dbReference type="Pfam" id="PF01926">
    <property type="entry name" value="MMR_HSR1"/>
    <property type="match status" value="1"/>
</dbReference>
<proteinExistence type="predicted"/>
<feature type="non-terminal residue" evidence="6">
    <location>
        <position position="198"/>
    </location>
</feature>
<keyword evidence="3" id="KW-0547">Nucleotide-binding</keyword>
<dbReference type="PROSITE" id="PS51712">
    <property type="entry name" value="G_ENGA"/>
    <property type="match status" value="1"/>
</dbReference>
<protein>
    <recommendedName>
        <fullName evidence="5">EngA-type G domain-containing protein</fullName>
    </recommendedName>
</protein>
<accession>A0A382BSJ1</accession>
<dbReference type="SUPFAM" id="SSF52540">
    <property type="entry name" value="P-loop containing nucleoside triphosphate hydrolases"/>
    <property type="match status" value="1"/>
</dbReference>
<dbReference type="GO" id="GO:0005525">
    <property type="term" value="F:GTP binding"/>
    <property type="evidence" value="ECO:0007669"/>
    <property type="project" value="UniProtKB-KW"/>
</dbReference>
<dbReference type="GO" id="GO:0042254">
    <property type="term" value="P:ribosome biogenesis"/>
    <property type="evidence" value="ECO:0007669"/>
    <property type="project" value="UniProtKB-KW"/>
</dbReference>
<dbReference type="InterPro" id="IPR006073">
    <property type="entry name" value="GTP-bd"/>
</dbReference>
<gene>
    <name evidence="6" type="ORF">METZ01_LOCUS169650</name>
</gene>
<dbReference type="NCBIfam" id="TIGR00231">
    <property type="entry name" value="small_GTP"/>
    <property type="match status" value="1"/>
</dbReference>
<dbReference type="Gene3D" id="3.40.50.300">
    <property type="entry name" value="P-loop containing nucleotide triphosphate hydrolases"/>
    <property type="match status" value="1"/>
</dbReference>
<dbReference type="PANTHER" id="PTHR43834:SF6">
    <property type="entry name" value="GTPASE DER"/>
    <property type="match status" value="1"/>
</dbReference>
<dbReference type="InterPro" id="IPR031166">
    <property type="entry name" value="G_ENGA"/>
</dbReference>
<keyword evidence="4" id="KW-0342">GTP-binding</keyword>
<dbReference type="InterPro" id="IPR027417">
    <property type="entry name" value="P-loop_NTPase"/>
</dbReference>
<evidence type="ECO:0000256" key="1">
    <source>
        <dbReference type="ARBA" id="ARBA00022517"/>
    </source>
</evidence>
<dbReference type="CDD" id="cd01894">
    <property type="entry name" value="EngA1"/>
    <property type="match status" value="1"/>
</dbReference>
<dbReference type="AlphaFoldDB" id="A0A382BSJ1"/>
<evidence type="ECO:0000313" key="6">
    <source>
        <dbReference type="EMBL" id="SVB16796.1"/>
    </source>
</evidence>
<dbReference type="InterPro" id="IPR005225">
    <property type="entry name" value="Small_GTP-bd"/>
</dbReference>
<sequence>MPGTIAIVGRPNVGKSALFNRIAGRRIAIVHDQPGVTRDRVVADAEWIGQHFTLIDTGGIGLIPGEKSKDIIATATVEQVNLAIEAADAIIFVVNVQEGIVPLDEEVAQHLRQSGKPTLIAVNKSDHGGMEDNAVEFAALGSGQFFPVSALHDRGISTLMESVLPHLHDTSAPDKLNREDVLNLAIVGRPNVGKSSII</sequence>
<evidence type="ECO:0000259" key="5">
    <source>
        <dbReference type="PROSITE" id="PS51712"/>
    </source>
</evidence>
<keyword evidence="1" id="KW-0690">Ribosome biogenesis</keyword>
<dbReference type="FunFam" id="3.40.50.300:FF:000057">
    <property type="entry name" value="GTPase Der"/>
    <property type="match status" value="1"/>
</dbReference>
<feature type="domain" description="EngA-type G" evidence="5">
    <location>
        <begin position="3"/>
        <end position="171"/>
    </location>
</feature>
<organism evidence="6">
    <name type="scientific">marine metagenome</name>
    <dbReference type="NCBI Taxonomy" id="408172"/>
    <lineage>
        <taxon>unclassified sequences</taxon>
        <taxon>metagenomes</taxon>
        <taxon>ecological metagenomes</taxon>
    </lineage>
</organism>